<dbReference type="Proteomes" id="UP000800035">
    <property type="component" value="Unassembled WGS sequence"/>
</dbReference>
<evidence type="ECO:0000313" key="3">
    <source>
        <dbReference type="Proteomes" id="UP000800035"/>
    </source>
</evidence>
<proteinExistence type="predicted"/>
<protein>
    <submittedName>
        <fullName evidence="2">Uncharacterized protein</fullName>
    </submittedName>
</protein>
<organism evidence="2 3">
    <name type="scientific">Byssothecium circinans</name>
    <dbReference type="NCBI Taxonomy" id="147558"/>
    <lineage>
        <taxon>Eukaryota</taxon>
        <taxon>Fungi</taxon>
        <taxon>Dikarya</taxon>
        <taxon>Ascomycota</taxon>
        <taxon>Pezizomycotina</taxon>
        <taxon>Dothideomycetes</taxon>
        <taxon>Pleosporomycetidae</taxon>
        <taxon>Pleosporales</taxon>
        <taxon>Massarineae</taxon>
        <taxon>Massarinaceae</taxon>
        <taxon>Byssothecium</taxon>
    </lineage>
</organism>
<dbReference type="AlphaFoldDB" id="A0A6A5U3R5"/>
<feature type="region of interest" description="Disordered" evidence="1">
    <location>
        <begin position="63"/>
        <end position="89"/>
    </location>
</feature>
<evidence type="ECO:0000313" key="2">
    <source>
        <dbReference type="EMBL" id="KAF1957616.1"/>
    </source>
</evidence>
<dbReference type="EMBL" id="ML976989">
    <property type="protein sequence ID" value="KAF1957616.1"/>
    <property type="molecule type" value="Genomic_DNA"/>
</dbReference>
<dbReference type="OrthoDB" id="5426911at2759"/>
<accession>A0A6A5U3R5</accession>
<evidence type="ECO:0000256" key="1">
    <source>
        <dbReference type="SAM" id="MobiDB-lite"/>
    </source>
</evidence>
<feature type="region of interest" description="Disordered" evidence="1">
    <location>
        <begin position="436"/>
        <end position="458"/>
    </location>
</feature>
<gene>
    <name evidence="2" type="ORF">CC80DRAFT_48061</name>
</gene>
<sequence>MQQPRARWQVWLRWHSGGQLTNTIFTASRSSSFSQASTIALFPGSFDTDSKLTKTLWTQVMAPSRRTSGIPAPAGSRSSSQRTHSVQSGLSYRTASSAARLGDKTFEDSVLAPRGIVIVRQQPFVDPFGHFKSPIPTEGKRVEHYYSQPGLEHCTIWLEGDKKFLKRQNDEYTYMKFTKKSGAEFQQYALEKFFKNEPRQLTLEDHRGYLCERVVNTTLKPEDGNALWAEPPETCHHLSIAPYSFDIRPDCSYWISLQPFNKNYQGKVQGVVSVQEDLLCPYLTIEFKKDDQAGASQRKAEQQVAVAGSLALYSRYLFHKSMLDLLELGYAEEYWQEIRHYGITFAGPEYKIWVLKPTVNYSNGDWQGCTISILSAGDLVRDIVAVDDLVNWTNEIHRWGLLIHGAECHKDARIRLYCTDGRPRTSLTPEEFDRMKQGIFDSNDGGPPVNDDGKPRTSLDLEELARLRESLSDG</sequence>
<keyword evidence="3" id="KW-1185">Reference proteome</keyword>
<feature type="compositionally biased region" description="Polar residues" evidence="1">
    <location>
        <begin position="76"/>
        <end position="89"/>
    </location>
</feature>
<name>A0A6A5U3R5_9PLEO</name>
<reference evidence="2" key="1">
    <citation type="journal article" date="2020" name="Stud. Mycol.">
        <title>101 Dothideomycetes genomes: a test case for predicting lifestyles and emergence of pathogens.</title>
        <authorList>
            <person name="Haridas S."/>
            <person name="Albert R."/>
            <person name="Binder M."/>
            <person name="Bloem J."/>
            <person name="Labutti K."/>
            <person name="Salamov A."/>
            <person name="Andreopoulos B."/>
            <person name="Baker S."/>
            <person name="Barry K."/>
            <person name="Bills G."/>
            <person name="Bluhm B."/>
            <person name="Cannon C."/>
            <person name="Castanera R."/>
            <person name="Culley D."/>
            <person name="Daum C."/>
            <person name="Ezra D."/>
            <person name="Gonzalez J."/>
            <person name="Henrissat B."/>
            <person name="Kuo A."/>
            <person name="Liang C."/>
            <person name="Lipzen A."/>
            <person name="Lutzoni F."/>
            <person name="Magnuson J."/>
            <person name="Mondo S."/>
            <person name="Nolan M."/>
            <person name="Ohm R."/>
            <person name="Pangilinan J."/>
            <person name="Park H.-J."/>
            <person name="Ramirez L."/>
            <person name="Alfaro M."/>
            <person name="Sun H."/>
            <person name="Tritt A."/>
            <person name="Yoshinaga Y."/>
            <person name="Zwiers L.-H."/>
            <person name="Turgeon B."/>
            <person name="Goodwin S."/>
            <person name="Spatafora J."/>
            <person name="Crous P."/>
            <person name="Grigoriev I."/>
        </authorList>
    </citation>
    <scope>NUCLEOTIDE SEQUENCE</scope>
    <source>
        <strain evidence="2">CBS 675.92</strain>
    </source>
</reference>